<evidence type="ECO:0000256" key="3">
    <source>
        <dbReference type="SAM" id="SignalP"/>
    </source>
</evidence>
<dbReference type="Gene3D" id="6.10.250.3150">
    <property type="match status" value="1"/>
</dbReference>
<dbReference type="Gene3D" id="2.70.70.10">
    <property type="entry name" value="Glucose Permease (Domain IIA)"/>
    <property type="match status" value="1"/>
</dbReference>
<keyword evidence="6" id="KW-1185">Reference proteome</keyword>
<gene>
    <name evidence="5" type="ORF">SAMN05421738_11325</name>
</gene>
<dbReference type="RefSeq" id="WP_092909024.1">
    <property type="nucleotide sequence ID" value="NZ_FOUZ01000013.1"/>
</dbReference>
<keyword evidence="2" id="KW-0175">Coiled coil</keyword>
<dbReference type="Proteomes" id="UP000199149">
    <property type="component" value="Unassembled WGS sequence"/>
</dbReference>
<feature type="signal peptide" evidence="3">
    <location>
        <begin position="1"/>
        <end position="18"/>
    </location>
</feature>
<dbReference type="Pfam" id="PF01551">
    <property type="entry name" value="Peptidase_M23"/>
    <property type="match status" value="1"/>
</dbReference>
<feature type="coiled-coil region" evidence="2">
    <location>
        <begin position="324"/>
        <end position="374"/>
    </location>
</feature>
<protein>
    <submittedName>
        <fullName evidence="5">Septal ring factor EnvC, activator of murein hydrolases AmiA and AmiB</fullName>
    </submittedName>
</protein>
<proteinExistence type="predicted"/>
<evidence type="ECO:0000313" key="6">
    <source>
        <dbReference type="Proteomes" id="UP000199149"/>
    </source>
</evidence>
<dbReference type="AlphaFoldDB" id="A0A1I4ZD20"/>
<dbReference type="InterPro" id="IPR016047">
    <property type="entry name" value="M23ase_b-sheet_dom"/>
</dbReference>
<dbReference type="SUPFAM" id="SSF51261">
    <property type="entry name" value="Duplicated hybrid motif"/>
    <property type="match status" value="1"/>
</dbReference>
<feature type="coiled-coil region" evidence="2">
    <location>
        <begin position="87"/>
        <end position="114"/>
    </location>
</feature>
<evidence type="ECO:0000313" key="5">
    <source>
        <dbReference type="EMBL" id="SFN48088.1"/>
    </source>
</evidence>
<dbReference type="PANTHER" id="PTHR21666">
    <property type="entry name" value="PEPTIDASE-RELATED"/>
    <property type="match status" value="1"/>
</dbReference>
<name>A0A1I4ZD20_9FLAO</name>
<organism evidence="5 6">
    <name type="scientific">Algoriella xinjiangensis</name>
    <dbReference type="NCBI Taxonomy" id="684065"/>
    <lineage>
        <taxon>Bacteria</taxon>
        <taxon>Pseudomonadati</taxon>
        <taxon>Bacteroidota</taxon>
        <taxon>Flavobacteriia</taxon>
        <taxon>Flavobacteriales</taxon>
        <taxon>Weeksellaceae</taxon>
        <taxon>Algoriella</taxon>
    </lineage>
</organism>
<keyword evidence="5" id="KW-0378">Hydrolase</keyword>
<dbReference type="OrthoDB" id="9815884at2"/>
<dbReference type="STRING" id="684065.SAMN05421738_11325"/>
<accession>A0A1I4ZD20</accession>
<keyword evidence="1 3" id="KW-0732">Signal</keyword>
<dbReference type="CDD" id="cd12797">
    <property type="entry name" value="M23_peptidase"/>
    <property type="match status" value="1"/>
</dbReference>
<reference evidence="6" key="1">
    <citation type="submission" date="2016-10" db="EMBL/GenBank/DDBJ databases">
        <authorList>
            <person name="Varghese N."/>
            <person name="Submissions S."/>
        </authorList>
    </citation>
    <scope>NUCLEOTIDE SEQUENCE [LARGE SCALE GENOMIC DNA]</scope>
    <source>
        <strain evidence="6">XJ109</strain>
    </source>
</reference>
<evidence type="ECO:0000259" key="4">
    <source>
        <dbReference type="Pfam" id="PF01551"/>
    </source>
</evidence>
<evidence type="ECO:0000256" key="2">
    <source>
        <dbReference type="SAM" id="Coils"/>
    </source>
</evidence>
<feature type="domain" description="M23ase beta-sheet core" evidence="4">
    <location>
        <begin position="456"/>
        <end position="548"/>
    </location>
</feature>
<dbReference type="GO" id="GO:0004222">
    <property type="term" value="F:metalloendopeptidase activity"/>
    <property type="evidence" value="ECO:0007669"/>
    <property type="project" value="TreeGrafter"/>
</dbReference>
<feature type="coiled-coil region" evidence="2">
    <location>
        <begin position="24"/>
        <end position="51"/>
    </location>
</feature>
<dbReference type="EMBL" id="FOUZ01000013">
    <property type="protein sequence ID" value="SFN48088.1"/>
    <property type="molecule type" value="Genomic_DNA"/>
</dbReference>
<evidence type="ECO:0000256" key="1">
    <source>
        <dbReference type="ARBA" id="ARBA00022729"/>
    </source>
</evidence>
<dbReference type="PANTHER" id="PTHR21666:SF289">
    <property type="entry name" value="L-ALA--D-GLU ENDOPEPTIDASE"/>
    <property type="match status" value="1"/>
</dbReference>
<sequence length="555" mass="62636">MKFILSTILFTLSLAVFGQVPYNKANLQKQNSQLKKEIINLNKQLEVNKQNSKLNVDYVQNLTKKIQVQTKLVGNLSKEKHFLDDEIYLTQLEINKLSRELVELKKEYKNVLVRAYKNKSVENKLLFVLSSNSLGEAYRRVKYLEKYSAYKTGQADEIIGKQTDIQQKKSKKEKAKDDKEKVLSQQVLFSQNLEKERLTKEKAVEEFRKNEGVIAAEINAKESQQRQIDAQIKAIIEEEIRQAKIRAEKDLKDWNDAKKGNTIAAYNEYLRDNPKGDYSKSARTAILRIENDAKAWNIARSAHTKQAYQSYLTHHPTGSFVTTAKTEISKFEQLEREAEIERQRIIAQRKAEEDARLKAQKEEDTRKIAAAKAEAERKAKIEAEQKVVVKVPEKERVVKVDAVKPSETLPERADSEGISGEFVSNKGRLPWPVDKGTVVSRFGANSHPVLSNITTQNSGVDISTYKGAHARAVYEGTVQAVMSISGNGKSVLVKHGSYFSVYTNLSSVSVSKGDVVKRGQSLGIIYTSGDGETVMNFQVWSGTTKQNPAIWVAGM</sequence>
<feature type="chain" id="PRO_5011676451" evidence="3">
    <location>
        <begin position="19"/>
        <end position="555"/>
    </location>
</feature>
<dbReference type="InterPro" id="IPR050570">
    <property type="entry name" value="Cell_wall_metabolism_enzyme"/>
</dbReference>
<dbReference type="InterPro" id="IPR011055">
    <property type="entry name" value="Dup_hybrid_motif"/>
</dbReference>
<feature type="coiled-coil region" evidence="2">
    <location>
        <begin position="165"/>
        <end position="210"/>
    </location>
</feature>